<dbReference type="InterPro" id="IPR008964">
    <property type="entry name" value="Invasin/intimin_cell_adhesion"/>
</dbReference>
<dbReference type="Gene3D" id="2.60.40.1080">
    <property type="match status" value="1"/>
</dbReference>
<proteinExistence type="predicted"/>
<dbReference type="EMBL" id="CZBP01000019">
    <property type="protein sequence ID" value="CUQ20549.1"/>
    <property type="molecule type" value="Genomic_DNA"/>
</dbReference>
<dbReference type="SUPFAM" id="SSF49373">
    <property type="entry name" value="Invasin/intimin cell-adhesion fragments"/>
    <property type="match status" value="1"/>
</dbReference>
<dbReference type="AlphaFoldDB" id="A0A173YP77"/>
<evidence type="ECO:0000313" key="1">
    <source>
        <dbReference type="EMBL" id="CUN65370.1"/>
    </source>
</evidence>
<evidence type="ECO:0000313" key="3">
    <source>
        <dbReference type="Proteomes" id="UP000095447"/>
    </source>
</evidence>
<protein>
    <recommendedName>
        <fullName evidence="5">BIG2 domain-containing protein</fullName>
    </recommendedName>
</protein>
<evidence type="ECO:0000313" key="2">
    <source>
        <dbReference type="EMBL" id="CUQ20549.1"/>
    </source>
</evidence>
<dbReference type="Proteomes" id="UP000095447">
    <property type="component" value="Unassembled WGS sequence"/>
</dbReference>
<dbReference type="Proteomes" id="UP000095762">
    <property type="component" value="Unassembled WGS sequence"/>
</dbReference>
<evidence type="ECO:0000313" key="4">
    <source>
        <dbReference type="Proteomes" id="UP000095762"/>
    </source>
</evidence>
<evidence type="ECO:0008006" key="5">
    <source>
        <dbReference type="Google" id="ProtNLM"/>
    </source>
</evidence>
<sequence>MVPFVFFWTKKKVKLASLKPDTDTTKITLKVKEKKEFPCTGISYLSNVKYSSDNKKVAKVNSSGEIQAKKAGTTYIRCKVKQYGDTYNLVCKVTVKKEGNIKDPTSAYRNLIQSYEKKYGEAQLNEQKQFWTGLCYAKLLDFNNDGINELILTYQTERYNKDKVQYHVELWKYGGKSAKRVTSRISWSGNNMPYFGGLGICKYNGKYLLELTGNACGDNYYYGTKKDGSVGLVHKFIWKGDAMEGDWYMDGKKTSGNMYETYYKKYHANATWYSFAQSSNNNLIRKELSNTKQKLGM</sequence>
<organism evidence="1 3">
    <name type="scientific">Blautia obeum</name>
    <dbReference type="NCBI Taxonomy" id="40520"/>
    <lineage>
        <taxon>Bacteria</taxon>
        <taxon>Bacillati</taxon>
        <taxon>Bacillota</taxon>
        <taxon>Clostridia</taxon>
        <taxon>Lachnospirales</taxon>
        <taxon>Lachnospiraceae</taxon>
        <taxon>Blautia</taxon>
    </lineage>
</organism>
<dbReference type="EMBL" id="CYZA01000004">
    <property type="protein sequence ID" value="CUN65370.1"/>
    <property type="molecule type" value="Genomic_DNA"/>
</dbReference>
<accession>A0A173YP77</accession>
<name>A0A173YP77_9FIRM</name>
<reference evidence="3 4" key="1">
    <citation type="submission" date="2015-09" db="EMBL/GenBank/DDBJ databases">
        <authorList>
            <consortium name="Pathogen Informatics"/>
        </authorList>
    </citation>
    <scope>NUCLEOTIDE SEQUENCE [LARGE SCALE GENOMIC DNA]</scope>
    <source>
        <strain evidence="1 3">2789STDY5608838</strain>
        <strain evidence="2 4">2789STDY5834957</strain>
    </source>
</reference>
<gene>
    <name evidence="1" type="ORF">ERS852395_00931</name>
    <name evidence="2" type="ORF">ERS852569_02433</name>
</gene>